<proteinExistence type="predicted"/>
<evidence type="ECO:0000313" key="5">
    <source>
        <dbReference type="Proteomes" id="UP000790833"/>
    </source>
</evidence>
<organism evidence="4 5">
    <name type="scientific">Scheffersomyces spartinae</name>
    <dbReference type="NCBI Taxonomy" id="45513"/>
    <lineage>
        <taxon>Eukaryota</taxon>
        <taxon>Fungi</taxon>
        <taxon>Dikarya</taxon>
        <taxon>Ascomycota</taxon>
        <taxon>Saccharomycotina</taxon>
        <taxon>Pichiomycetes</taxon>
        <taxon>Debaryomycetaceae</taxon>
        <taxon>Scheffersomyces</taxon>
    </lineage>
</organism>
<dbReference type="EMBL" id="JAHMUF010000014">
    <property type="protein sequence ID" value="KAG7193007.1"/>
    <property type="molecule type" value="Genomic_DNA"/>
</dbReference>
<feature type="region of interest" description="Disordered" evidence="1">
    <location>
        <begin position="293"/>
        <end position="325"/>
    </location>
</feature>
<dbReference type="SMART" id="SM00454">
    <property type="entry name" value="SAM"/>
    <property type="match status" value="1"/>
</dbReference>
<dbReference type="AlphaFoldDB" id="A0A9P7V839"/>
<evidence type="ECO:0000313" key="4">
    <source>
        <dbReference type="EMBL" id="KAG7193007.1"/>
    </source>
</evidence>
<dbReference type="RefSeq" id="XP_043048556.1">
    <property type="nucleotide sequence ID" value="XM_043191924.1"/>
</dbReference>
<dbReference type="CDD" id="cd01786">
    <property type="entry name" value="RA_STE50"/>
    <property type="match status" value="1"/>
</dbReference>
<dbReference type="PROSITE" id="PS50200">
    <property type="entry name" value="RA"/>
    <property type="match status" value="1"/>
</dbReference>
<dbReference type="Gene3D" id="3.10.20.90">
    <property type="entry name" value="Phosphatidylinositol 3-kinase Catalytic Subunit, Chain A, domain 1"/>
    <property type="match status" value="1"/>
</dbReference>
<accession>A0A9P7V839</accession>
<dbReference type="InterPro" id="IPR029071">
    <property type="entry name" value="Ubiquitin-like_domsf"/>
</dbReference>
<feature type="compositionally biased region" description="Low complexity" evidence="1">
    <location>
        <begin position="314"/>
        <end position="325"/>
    </location>
</feature>
<dbReference type="SMART" id="SM00314">
    <property type="entry name" value="RA"/>
    <property type="match status" value="1"/>
</dbReference>
<dbReference type="Pfam" id="PF00788">
    <property type="entry name" value="RA"/>
    <property type="match status" value="1"/>
</dbReference>
<protein>
    <submittedName>
        <fullName evidence="4">Adaptor for signal transduction</fullName>
    </submittedName>
</protein>
<dbReference type="Proteomes" id="UP000790833">
    <property type="component" value="Unassembled WGS sequence"/>
</dbReference>
<dbReference type="SUPFAM" id="SSF54236">
    <property type="entry name" value="Ubiquitin-like"/>
    <property type="match status" value="1"/>
</dbReference>
<sequence length="549" mass="58430">MNSESFLRWDPAQVSNYFKSILPDQDKPLSPAFLDHNIEGSLLPYMTCDHLKEIGFDTLATRLFVKKCISDLIQQQFQRGTPELLFDSQYQSSNHVTMDALHLSNILIKDAFKRANVVLQDQMSVYLLDQRNHKDNEIKRINDNFIKLKTDLFPVIRLLKDSKPLPIPTLDPNHPLNLPSNSPTSINSSGGSSFSLDDYNSNSILNANLPSSGGGGGGGSENNPQNKGAIAVGPSTATAYLGSSAPTSNSLSSQTVTTAQIYTSGSGSAIQPAKHSPGGAIVPQYVPVLSRNGSDPTAGTTMTNSNTLIGGGSNTPTSIATSSPTISNKRFSTASILSMGTGAKAVYQDLRTSRSRLKIVENPTQLSSPLVVSTGGSTGGSGGLNIHLNGLATSTVINVNGGGVSSTSGHRPLLKKFGSSGLNTSLTGSSGMASPVVTTPVSSTASSAVNEPLKQLRALSEDSCLKILQQATKRHHIPREDWSKYVLVICYGDRERILKLDEKPVIIFKELQEAGKHPAIMLRQLANIDAEADNYGDARLGEEIPGGTL</sequence>
<evidence type="ECO:0000259" key="3">
    <source>
        <dbReference type="PROSITE" id="PS50200"/>
    </source>
</evidence>
<dbReference type="SUPFAM" id="SSF47769">
    <property type="entry name" value="SAM/Pointed domain"/>
    <property type="match status" value="1"/>
</dbReference>
<evidence type="ECO:0000256" key="1">
    <source>
        <dbReference type="SAM" id="MobiDB-lite"/>
    </source>
</evidence>
<name>A0A9P7V839_9ASCO</name>
<comment type="caution">
    <text evidence="4">The sequence shown here is derived from an EMBL/GenBank/DDBJ whole genome shotgun (WGS) entry which is preliminary data.</text>
</comment>
<feature type="compositionally biased region" description="Low complexity" evidence="1">
    <location>
        <begin position="170"/>
        <end position="193"/>
    </location>
</feature>
<feature type="domain" description="SAM" evidence="2">
    <location>
        <begin position="9"/>
        <end position="75"/>
    </location>
</feature>
<dbReference type="GO" id="GO:0007165">
    <property type="term" value="P:signal transduction"/>
    <property type="evidence" value="ECO:0007669"/>
    <property type="project" value="InterPro"/>
</dbReference>
<feature type="region of interest" description="Disordered" evidence="1">
    <location>
        <begin position="164"/>
        <end position="193"/>
    </location>
</feature>
<dbReference type="Pfam" id="PF07647">
    <property type="entry name" value="SAM_2"/>
    <property type="match status" value="1"/>
</dbReference>
<dbReference type="PROSITE" id="PS50105">
    <property type="entry name" value="SAM_DOMAIN"/>
    <property type="match status" value="1"/>
</dbReference>
<dbReference type="InterPro" id="IPR013761">
    <property type="entry name" value="SAM/pointed_sf"/>
</dbReference>
<evidence type="ECO:0000259" key="2">
    <source>
        <dbReference type="PROSITE" id="PS50105"/>
    </source>
</evidence>
<gene>
    <name evidence="4" type="primary">STE50</name>
    <name evidence="4" type="ORF">KQ657_001120</name>
</gene>
<dbReference type="Gene3D" id="1.10.150.50">
    <property type="entry name" value="Transcription Factor, Ets-1"/>
    <property type="match status" value="1"/>
</dbReference>
<feature type="compositionally biased region" description="Polar residues" evidence="1">
    <location>
        <begin position="293"/>
        <end position="308"/>
    </location>
</feature>
<keyword evidence="5" id="KW-1185">Reference proteome</keyword>
<dbReference type="GeneID" id="66114494"/>
<dbReference type="InterPro" id="IPR001660">
    <property type="entry name" value="SAM"/>
</dbReference>
<feature type="domain" description="Ras-associating" evidence="3">
    <location>
        <begin position="454"/>
        <end position="527"/>
    </location>
</feature>
<dbReference type="OrthoDB" id="445896at2759"/>
<dbReference type="InterPro" id="IPR000159">
    <property type="entry name" value="RA_dom"/>
</dbReference>
<feature type="region of interest" description="Disordered" evidence="1">
    <location>
        <begin position="205"/>
        <end position="231"/>
    </location>
</feature>
<reference evidence="4" key="1">
    <citation type="submission" date="2021-03" db="EMBL/GenBank/DDBJ databases">
        <authorList>
            <person name="Palmer J.M."/>
        </authorList>
    </citation>
    <scope>NUCLEOTIDE SEQUENCE</scope>
    <source>
        <strain evidence="4">ARV_011</strain>
    </source>
</reference>